<feature type="transmembrane region" description="Helical" evidence="1">
    <location>
        <begin position="69"/>
        <end position="87"/>
    </location>
</feature>
<reference evidence="3" key="1">
    <citation type="submission" date="2016-10" db="EMBL/GenBank/DDBJ databases">
        <authorList>
            <person name="Varghese N."/>
        </authorList>
    </citation>
    <scope>NUCLEOTIDE SEQUENCE [LARGE SCALE GENOMIC DNA]</scope>
    <source>
        <strain evidence="3">DSM 18820</strain>
    </source>
</reference>
<organism evidence="2 3">
    <name type="scientific">Pontibacter akesuensis</name>
    <dbReference type="NCBI Taxonomy" id="388950"/>
    <lineage>
        <taxon>Bacteria</taxon>
        <taxon>Pseudomonadati</taxon>
        <taxon>Bacteroidota</taxon>
        <taxon>Cytophagia</taxon>
        <taxon>Cytophagales</taxon>
        <taxon>Hymenobacteraceae</taxon>
        <taxon>Pontibacter</taxon>
    </lineage>
</organism>
<feature type="transmembrane region" description="Helical" evidence="1">
    <location>
        <begin position="41"/>
        <end position="62"/>
    </location>
</feature>
<keyword evidence="1" id="KW-0812">Transmembrane</keyword>
<feature type="transmembrane region" description="Helical" evidence="1">
    <location>
        <begin position="18"/>
        <end position="35"/>
    </location>
</feature>
<keyword evidence="1" id="KW-0472">Membrane</keyword>
<gene>
    <name evidence="2" type="ORF">SAMN04487941_3551</name>
</gene>
<dbReference type="RefSeq" id="WP_068837256.1">
    <property type="nucleotide sequence ID" value="NZ_BMXC01000004.1"/>
</dbReference>
<sequence length="212" mass="24435">MTTKPDAKKPYLKQPLHLFYSALLLIFWVYTAITTPNFDNWIAENILTVSLIIILGAFYNIFRFSNTSYTCIFLFLLLHIYGSQYQYANNPFGDWLQQQFSLQRNHYDRLVHFGYGLLLAYPIHEVLARGFRVRRFYSYLLPVEIILSTGALYELLEWIVADWVYGGGEKARAFLGMQGDPWDAQKDLALAVAGAAITMSVAFVFSKKKKDS</sequence>
<dbReference type="Pfam" id="PF09997">
    <property type="entry name" value="DUF2238"/>
    <property type="match status" value="1"/>
</dbReference>
<protein>
    <submittedName>
        <fullName evidence="2">Putative membrane protein</fullName>
    </submittedName>
</protein>
<feature type="transmembrane region" description="Helical" evidence="1">
    <location>
        <begin position="136"/>
        <end position="156"/>
    </location>
</feature>
<dbReference type="Proteomes" id="UP000182491">
    <property type="component" value="Unassembled WGS sequence"/>
</dbReference>
<dbReference type="PIRSF" id="PIRSF020606">
    <property type="entry name" value="UCP020606"/>
    <property type="match status" value="1"/>
</dbReference>
<feature type="transmembrane region" description="Helical" evidence="1">
    <location>
        <begin position="107"/>
        <end position="124"/>
    </location>
</feature>
<evidence type="ECO:0000313" key="3">
    <source>
        <dbReference type="Proteomes" id="UP000182491"/>
    </source>
</evidence>
<accession>A0A1I7K9G8</accession>
<dbReference type="AlphaFoldDB" id="A0A1I7K9G8"/>
<dbReference type="EMBL" id="FPCA01000004">
    <property type="protein sequence ID" value="SFU94032.1"/>
    <property type="molecule type" value="Genomic_DNA"/>
</dbReference>
<keyword evidence="1" id="KW-1133">Transmembrane helix</keyword>
<dbReference type="OrthoDB" id="9786473at2"/>
<evidence type="ECO:0000256" key="1">
    <source>
        <dbReference type="SAM" id="Phobius"/>
    </source>
</evidence>
<evidence type="ECO:0000313" key="2">
    <source>
        <dbReference type="EMBL" id="SFU94032.1"/>
    </source>
</evidence>
<name>A0A1I7K9G8_9BACT</name>
<proteinExistence type="predicted"/>
<dbReference type="InterPro" id="IPR014509">
    <property type="entry name" value="YjdF-like"/>
</dbReference>
<dbReference type="InterPro" id="IPR058534">
    <property type="entry name" value="YjdF"/>
</dbReference>
<keyword evidence="3" id="KW-1185">Reference proteome</keyword>
<feature type="transmembrane region" description="Helical" evidence="1">
    <location>
        <begin position="188"/>
        <end position="206"/>
    </location>
</feature>